<dbReference type="PROSITE" id="PS00108">
    <property type="entry name" value="PROTEIN_KINASE_ST"/>
    <property type="match status" value="1"/>
</dbReference>
<evidence type="ECO:0000256" key="6">
    <source>
        <dbReference type="ARBA" id="ARBA00022737"/>
    </source>
</evidence>
<evidence type="ECO:0000256" key="4">
    <source>
        <dbReference type="ARBA" id="ARBA00022679"/>
    </source>
</evidence>
<dbReference type="FunFam" id="3.30.200.20:FF:000315">
    <property type="entry name" value="Calcium-dependent protein kinase 3"/>
    <property type="match status" value="1"/>
</dbReference>
<dbReference type="EC" id="2.7.11.1" evidence="2"/>
<comment type="similarity">
    <text evidence="11">Belongs to the protein kinase superfamily. Ser/Thr protein kinase family. CDPK subfamily.</text>
</comment>
<evidence type="ECO:0000256" key="9">
    <source>
        <dbReference type="ARBA" id="ARBA00022837"/>
    </source>
</evidence>
<name>A0A8S1SXD6_9CILI</name>
<dbReference type="GO" id="GO:0000045">
    <property type="term" value="P:autophagosome assembly"/>
    <property type="evidence" value="ECO:0007669"/>
    <property type="project" value="TreeGrafter"/>
</dbReference>
<keyword evidence="4" id="KW-0808">Transferase</keyword>
<evidence type="ECO:0000256" key="2">
    <source>
        <dbReference type="ARBA" id="ARBA00012513"/>
    </source>
</evidence>
<evidence type="ECO:0000256" key="14">
    <source>
        <dbReference type="PROSITE-ProRule" id="PRU10141"/>
    </source>
</evidence>
<gene>
    <name evidence="18" type="ORF">PPENT_87.1.T0130412</name>
</gene>
<feature type="region of interest" description="Disordered" evidence="16">
    <location>
        <begin position="275"/>
        <end position="308"/>
    </location>
</feature>
<evidence type="ECO:0000256" key="13">
    <source>
        <dbReference type="ARBA" id="ARBA00048679"/>
    </source>
</evidence>
<protein>
    <recommendedName>
        <fullName evidence="2">non-specific serine/threonine protein kinase</fullName>
        <ecNumber evidence="2">2.7.11.1</ecNumber>
    </recommendedName>
</protein>
<dbReference type="InterPro" id="IPR000719">
    <property type="entry name" value="Prot_kinase_dom"/>
</dbReference>
<dbReference type="AlphaFoldDB" id="A0A8S1SXD6"/>
<dbReference type="GO" id="GO:0005776">
    <property type="term" value="C:autophagosome"/>
    <property type="evidence" value="ECO:0007669"/>
    <property type="project" value="TreeGrafter"/>
</dbReference>
<feature type="domain" description="Protein kinase" evidence="17">
    <location>
        <begin position="14"/>
        <end position="274"/>
    </location>
</feature>
<evidence type="ECO:0000256" key="3">
    <source>
        <dbReference type="ARBA" id="ARBA00022527"/>
    </source>
</evidence>
<evidence type="ECO:0000313" key="19">
    <source>
        <dbReference type="Proteomes" id="UP000689195"/>
    </source>
</evidence>
<comment type="caution">
    <text evidence="18">The sequence shown here is derived from an EMBL/GenBank/DDBJ whole genome shotgun (WGS) entry which is preliminary data.</text>
</comment>
<feature type="compositionally biased region" description="Basic and acidic residues" evidence="16">
    <location>
        <begin position="339"/>
        <end position="361"/>
    </location>
</feature>
<dbReference type="PROSITE" id="PS00107">
    <property type="entry name" value="PROTEIN_KINASE_ATP"/>
    <property type="match status" value="1"/>
</dbReference>
<dbReference type="InterPro" id="IPR045269">
    <property type="entry name" value="Atg1-like"/>
</dbReference>
<dbReference type="GO" id="GO:0000407">
    <property type="term" value="C:phagophore assembly site"/>
    <property type="evidence" value="ECO:0007669"/>
    <property type="project" value="TreeGrafter"/>
</dbReference>
<evidence type="ECO:0000256" key="16">
    <source>
        <dbReference type="SAM" id="MobiDB-lite"/>
    </source>
</evidence>
<evidence type="ECO:0000256" key="10">
    <source>
        <dbReference type="ARBA" id="ARBA00022840"/>
    </source>
</evidence>
<keyword evidence="7 14" id="KW-0547">Nucleotide-binding</keyword>
<comment type="catalytic activity">
    <reaction evidence="12">
        <text>L-threonyl-[protein] + ATP = O-phospho-L-threonyl-[protein] + ADP + H(+)</text>
        <dbReference type="Rhea" id="RHEA:46608"/>
        <dbReference type="Rhea" id="RHEA-COMP:11060"/>
        <dbReference type="Rhea" id="RHEA-COMP:11605"/>
        <dbReference type="ChEBI" id="CHEBI:15378"/>
        <dbReference type="ChEBI" id="CHEBI:30013"/>
        <dbReference type="ChEBI" id="CHEBI:30616"/>
        <dbReference type="ChEBI" id="CHEBI:61977"/>
        <dbReference type="ChEBI" id="CHEBI:456216"/>
        <dbReference type="EC" id="2.7.11.1"/>
    </reaction>
</comment>
<keyword evidence="5" id="KW-0479">Metal-binding</keyword>
<dbReference type="SMART" id="SM00220">
    <property type="entry name" value="S_TKc"/>
    <property type="match status" value="1"/>
</dbReference>
<evidence type="ECO:0000256" key="7">
    <source>
        <dbReference type="ARBA" id="ARBA00022741"/>
    </source>
</evidence>
<reference evidence="18" key="1">
    <citation type="submission" date="2021-01" db="EMBL/GenBank/DDBJ databases">
        <authorList>
            <consortium name="Genoscope - CEA"/>
            <person name="William W."/>
        </authorList>
    </citation>
    <scope>NUCLEOTIDE SEQUENCE</scope>
</reference>
<comment type="cofactor">
    <cofactor evidence="1">
        <name>Mg(2+)</name>
        <dbReference type="ChEBI" id="CHEBI:18420"/>
    </cofactor>
</comment>
<dbReference type="GO" id="GO:0005524">
    <property type="term" value="F:ATP binding"/>
    <property type="evidence" value="ECO:0007669"/>
    <property type="project" value="UniProtKB-UniRule"/>
</dbReference>
<evidence type="ECO:0000256" key="1">
    <source>
        <dbReference type="ARBA" id="ARBA00001946"/>
    </source>
</evidence>
<evidence type="ECO:0000256" key="5">
    <source>
        <dbReference type="ARBA" id="ARBA00022723"/>
    </source>
</evidence>
<feature type="binding site" evidence="14">
    <location>
        <position position="43"/>
    </location>
    <ligand>
        <name>ATP</name>
        <dbReference type="ChEBI" id="CHEBI:30616"/>
    </ligand>
</feature>
<dbReference type="PANTHER" id="PTHR24348:SF22">
    <property type="entry name" value="NON-SPECIFIC SERINE_THREONINE PROTEIN KINASE"/>
    <property type="match status" value="1"/>
</dbReference>
<evidence type="ECO:0000256" key="8">
    <source>
        <dbReference type="ARBA" id="ARBA00022777"/>
    </source>
</evidence>
<keyword evidence="9" id="KW-0106">Calcium</keyword>
<keyword evidence="8" id="KW-0418">Kinase</keyword>
<proteinExistence type="inferred from homology"/>
<dbReference type="Proteomes" id="UP000689195">
    <property type="component" value="Unassembled WGS sequence"/>
</dbReference>
<accession>A0A8S1SXD6</accession>
<dbReference type="GO" id="GO:0005829">
    <property type="term" value="C:cytosol"/>
    <property type="evidence" value="ECO:0007669"/>
    <property type="project" value="TreeGrafter"/>
</dbReference>
<dbReference type="FunFam" id="1.10.510.10:FF:001908">
    <property type="entry name" value="Uncharacterized protein"/>
    <property type="match status" value="1"/>
</dbReference>
<dbReference type="OrthoDB" id="295550at2759"/>
<keyword evidence="19" id="KW-1185">Reference proteome</keyword>
<dbReference type="InterPro" id="IPR017441">
    <property type="entry name" value="Protein_kinase_ATP_BS"/>
</dbReference>
<sequence>MLNEKVIGEYVYILSEECKVGVGQFSHVYKGYHEKTKKLVAIKQIDKKQTKGIFEQMLRNEINILRQLDHQYILKMYSHYETQNNYYIITEFCETDILQIIKQQGSLPEDTVINYIQQIGEALQYLNSKKIIHRDIKPSNILIHEGEVRLADFGFAIQQGSVGFEDKQFQIGSPLYMSPETLIKNEYNHKTDLWSLGILYFEMIFGIVPFYSIEDKIDDLIRQLKQYQMDYTLMFKHKISEASTNAIRNLLAYNPVHRCDIQQLQIILKNHEKKRQLEDTSIHSQKRTITPEKRKKTTPNQSPENRSKVALVQKELIKISLPALSLDKKTTCFTKKKHNKEDDQQNSKREENLGTDRKDNGAAHDISIIKKQDQNSQSNQITQENMNNEDFLAFVIKKLESAKRQDANQNKLIQECQLLLYQYYGKDQEILKSLKKQETNS</sequence>
<evidence type="ECO:0000259" key="17">
    <source>
        <dbReference type="PROSITE" id="PS50011"/>
    </source>
</evidence>
<dbReference type="GO" id="GO:0010506">
    <property type="term" value="P:regulation of autophagy"/>
    <property type="evidence" value="ECO:0007669"/>
    <property type="project" value="InterPro"/>
</dbReference>
<dbReference type="Pfam" id="PF00069">
    <property type="entry name" value="Pkinase"/>
    <property type="match status" value="1"/>
</dbReference>
<feature type="region of interest" description="Disordered" evidence="16">
    <location>
        <begin position="335"/>
        <end position="361"/>
    </location>
</feature>
<evidence type="ECO:0000256" key="11">
    <source>
        <dbReference type="ARBA" id="ARBA00024334"/>
    </source>
</evidence>
<keyword evidence="3 15" id="KW-0723">Serine/threonine-protein kinase</keyword>
<dbReference type="EMBL" id="CAJJDO010000013">
    <property type="protein sequence ID" value="CAD8144810.1"/>
    <property type="molecule type" value="Genomic_DNA"/>
</dbReference>
<dbReference type="PROSITE" id="PS50011">
    <property type="entry name" value="PROTEIN_KINASE_DOM"/>
    <property type="match status" value="1"/>
</dbReference>
<evidence type="ECO:0000256" key="15">
    <source>
        <dbReference type="RuleBase" id="RU000304"/>
    </source>
</evidence>
<dbReference type="GO" id="GO:0016020">
    <property type="term" value="C:membrane"/>
    <property type="evidence" value="ECO:0007669"/>
    <property type="project" value="TreeGrafter"/>
</dbReference>
<comment type="catalytic activity">
    <reaction evidence="13">
        <text>L-seryl-[protein] + ATP = O-phospho-L-seryl-[protein] + ADP + H(+)</text>
        <dbReference type="Rhea" id="RHEA:17989"/>
        <dbReference type="Rhea" id="RHEA-COMP:9863"/>
        <dbReference type="Rhea" id="RHEA-COMP:11604"/>
        <dbReference type="ChEBI" id="CHEBI:15378"/>
        <dbReference type="ChEBI" id="CHEBI:29999"/>
        <dbReference type="ChEBI" id="CHEBI:30616"/>
        <dbReference type="ChEBI" id="CHEBI:83421"/>
        <dbReference type="ChEBI" id="CHEBI:456216"/>
        <dbReference type="EC" id="2.7.11.1"/>
    </reaction>
</comment>
<keyword evidence="10 14" id="KW-0067">ATP-binding</keyword>
<evidence type="ECO:0000256" key="12">
    <source>
        <dbReference type="ARBA" id="ARBA00047899"/>
    </source>
</evidence>
<organism evidence="18 19">
    <name type="scientific">Paramecium pentaurelia</name>
    <dbReference type="NCBI Taxonomy" id="43138"/>
    <lineage>
        <taxon>Eukaryota</taxon>
        <taxon>Sar</taxon>
        <taxon>Alveolata</taxon>
        <taxon>Ciliophora</taxon>
        <taxon>Intramacronucleata</taxon>
        <taxon>Oligohymenophorea</taxon>
        <taxon>Peniculida</taxon>
        <taxon>Parameciidae</taxon>
        <taxon>Paramecium</taxon>
    </lineage>
</organism>
<keyword evidence="6" id="KW-0677">Repeat</keyword>
<evidence type="ECO:0000313" key="18">
    <source>
        <dbReference type="EMBL" id="CAD8144810.1"/>
    </source>
</evidence>
<dbReference type="GO" id="GO:0004674">
    <property type="term" value="F:protein serine/threonine kinase activity"/>
    <property type="evidence" value="ECO:0007669"/>
    <property type="project" value="UniProtKB-KW"/>
</dbReference>
<dbReference type="GO" id="GO:0046872">
    <property type="term" value="F:metal ion binding"/>
    <property type="evidence" value="ECO:0007669"/>
    <property type="project" value="UniProtKB-KW"/>
</dbReference>
<dbReference type="InterPro" id="IPR008271">
    <property type="entry name" value="Ser/Thr_kinase_AS"/>
</dbReference>
<dbReference type="PANTHER" id="PTHR24348">
    <property type="entry name" value="SERINE/THREONINE-PROTEIN KINASE UNC-51-RELATED"/>
    <property type="match status" value="1"/>
</dbReference>